<gene>
    <name evidence="2" type="ORF">BDV24DRAFT_142509</name>
</gene>
<reference evidence="2" key="1">
    <citation type="submission" date="2019-04" db="EMBL/GenBank/DDBJ databases">
        <title>Friends and foes A comparative genomics study of 23 Aspergillus species from section Flavi.</title>
        <authorList>
            <consortium name="DOE Joint Genome Institute"/>
            <person name="Kjaerbolling I."/>
            <person name="Vesth T."/>
            <person name="Frisvad J.C."/>
            <person name="Nybo J.L."/>
            <person name="Theobald S."/>
            <person name="Kildgaard S."/>
            <person name="Isbrandt T."/>
            <person name="Kuo A."/>
            <person name="Sato A."/>
            <person name="Lyhne E.K."/>
            <person name="Kogle M.E."/>
            <person name="Wiebenga A."/>
            <person name="Kun R.S."/>
            <person name="Lubbers R.J."/>
            <person name="Makela M.R."/>
            <person name="Barry K."/>
            <person name="Chovatia M."/>
            <person name="Clum A."/>
            <person name="Daum C."/>
            <person name="Haridas S."/>
            <person name="He G."/>
            <person name="LaButti K."/>
            <person name="Lipzen A."/>
            <person name="Mondo S."/>
            <person name="Riley R."/>
            <person name="Salamov A."/>
            <person name="Simmons B.A."/>
            <person name="Magnuson J.K."/>
            <person name="Henrissat B."/>
            <person name="Mortensen U.H."/>
            <person name="Larsen T.O."/>
            <person name="Devries R.P."/>
            <person name="Grigoriev I.V."/>
            <person name="Machida M."/>
            <person name="Baker S.E."/>
            <person name="Andersen M.R."/>
        </authorList>
    </citation>
    <scope>NUCLEOTIDE SEQUENCE</scope>
    <source>
        <strain evidence="2">CBS 117612</strain>
    </source>
</reference>
<keyword evidence="1" id="KW-0472">Membrane</keyword>
<dbReference type="Proteomes" id="UP000325558">
    <property type="component" value="Unassembled WGS sequence"/>
</dbReference>
<evidence type="ECO:0000313" key="2">
    <source>
        <dbReference type="EMBL" id="KAE8336046.1"/>
    </source>
</evidence>
<protein>
    <submittedName>
        <fullName evidence="2">Uncharacterized protein</fullName>
    </submittedName>
</protein>
<keyword evidence="1" id="KW-0812">Transmembrane</keyword>
<feature type="transmembrane region" description="Helical" evidence="1">
    <location>
        <begin position="42"/>
        <end position="61"/>
    </location>
</feature>
<sequence>MQQNIGQVLERSMRIRCKKGGYDQCPSFSLRKILLGKKTTKTLRLAVAVGLNYCLGLYGAWDDKLRLY</sequence>
<keyword evidence="1" id="KW-1133">Transmembrane helix</keyword>
<dbReference type="EMBL" id="ML737202">
    <property type="protein sequence ID" value="KAE8336046.1"/>
    <property type="molecule type" value="Genomic_DNA"/>
</dbReference>
<evidence type="ECO:0000256" key="1">
    <source>
        <dbReference type="SAM" id="Phobius"/>
    </source>
</evidence>
<proteinExistence type="predicted"/>
<dbReference type="AlphaFoldDB" id="A0A5N6XUP8"/>
<name>A0A5N6XUP8_9EURO</name>
<accession>A0A5N6XUP8</accession>
<organism evidence="2">
    <name type="scientific">Aspergillus arachidicola</name>
    <dbReference type="NCBI Taxonomy" id="656916"/>
    <lineage>
        <taxon>Eukaryota</taxon>
        <taxon>Fungi</taxon>
        <taxon>Dikarya</taxon>
        <taxon>Ascomycota</taxon>
        <taxon>Pezizomycotina</taxon>
        <taxon>Eurotiomycetes</taxon>
        <taxon>Eurotiomycetidae</taxon>
        <taxon>Eurotiales</taxon>
        <taxon>Aspergillaceae</taxon>
        <taxon>Aspergillus</taxon>
        <taxon>Aspergillus subgen. Circumdati</taxon>
    </lineage>
</organism>